<proteinExistence type="predicted"/>
<accession>W7YE29</accession>
<dbReference type="EMBL" id="BAVZ01000010">
    <property type="protein sequence ID" value="GAF09170.1"/>
    <property type="molecule type" value="Genomic_DNA"/>
</dbReference>
<dbReference type="Gene3D" id="3.90.640.20">
    <property type="entry name" value="Heat-shock cognate protein, ATPase"/>
    <property type="match status" value="1"/>
</dbReference>
<dbReference type="Gene3D" id="3.30.457.10">
    <property type="entry name" value="Copper amine oxidase-like, N-terminal domain"/>
    <property type="match status" value="1"/>
</dbReference>
<evidence type="ECO:0000259" key="2">
    <source>
        <dbReference type="Pfam" id="PF07833"/>
    </source>
</evidence>
<dbReference type="OrthoDB" id="5637at2"/>
<comment type="caution">
    <text evidence="5">The sequence shown here is derived from an EMBL/GenBank/DDBJ whole genome shotgun (WGS) entry which is preliminary data.</text>
</comment>
<dbReference type="Pfam" id="PF07833">
    <property type="entry name" value="Cu_amine_oxidN1"/>
    <property type="match status" value="1"/>
</dbReference>
<dbReference type="InterPro" id="IPR036582">
    <property type="entry name" value="Mao_N_sf"/>
</dbReference>
<dbReference type="InterPro" id="IPR025303">
    <property type="entry name" value="PdaC"/>
</dbReference>
<feature type="signal peptide" evidence="1">
    <location>
        <begin position="1"/>
        <end position="21"/>
    </location>
</feature>
<protein>
    <submittedName>
        <fullName evidence="5">Uncharacterized protein</fullName>
    </submittedName>
</protein>
<dbReference type="RefSeq" id="WP_036650364.1">
    <property type="nucleotide sequence ID" value="NZ_BAVZ01000010.1"/>
</dbReference>
<dbReference type="InterPro" id="IPR037126">
    <property type="entry name" value="PdaC/RsiV-like_sf"/>
</dbReference>
<feature type="domain" description="Deacetylase PdaC" evidence="4">
    <location>
        <begin position="184"/>
        <end position="266"/>
    </location>
</feature>
<keyword evidence="6" id="KW-1185">Reference proteome</keyword>
<dbReference type="InterPro" id="IPR021729">
    <property type="entry name" value="DUF3298"/>
</dbReference>
<evidence type="ECO:0000259" key="3">
    <source>
        <dbReference type="Pfam" id="PF11738"/>
    </source>
</evidence>
<dbReference type="Gene3D" id="3.30.565.40">
    <property type="entry name" value="Fervidobacterium nodosum Rt17-B1 like"/>
    <property type="match status" value="1"/>
</dbReference>
<feature type="chain" id="PRO_5038857109" evidence="1">
    <location>
        <begin position="22"/>
        <end position="372"/>
    </location>
</feature>
<feature type="domain" description="DUF3298" evidence="3">
    <location>
        <begin position="284"/>
        <end position="357"/>
    </location>
</feature>
<organism evidence="5 6">
    <name type="scientific">Paenibacillus pini JCM 16418</name>
    <dbReference type="NCBI Taxonomy" id="1236976"/>
    <lineage>
        <taxon>Bacteria</taxon>
        <taxon>Bacillati</taxon>
        <taxon>Bacillota</taxon>
        <taxon>Bacilli</taxon>
        <taxon>Bacillales</taxon>
        <taxon>Paenibacillaceae</taxon>
        <taxon>Paenibacillus</taxon>
    </lineage>
</organism>
<reference evidence="5 6" key="1">
    <citation type="journal article" date="2014" name="Genome Announc.">
        <title>Draft Genome Sequence of Paenibacillus pini JCM 16418T, Isolated from the Rhizosphere of Pine Tree.</title>
        <authorList>
            <person name="Yuki M."/>
            <person name="Oshima K."/>
            <person name="Suda W."/>
            <person name="Oshida Y."/>
            <person name="Kitamura K."/>
            <person name="Iida Y."/>
            <person name="Hattori M."/>
            <person name="Ohkuma M."/>
        </authorList>
    </citation>
    <scope>NUCLEOTIDE SEQUENCE [LARGE SCALE GENOMIC DNA]</scope>
    <source>
        <strain evidence="5 6">JCM 16418</strain>
    </source>
</reference>
<dbReference type="Pfam" id="PF13739">
    <property type="entry name" value="PdaC"/>
    <property type="match status" value="1"/>
</dbReference>
<dbReference type="eggNOG" id="COG5513">
    <property type="taxonomic scope" value="Bacteria"/>
</dbReference>
<gene>
    <name evidence="5" type="ORF">JCM16418_3290</name>
</gene>
<dbReference type="InterPro" id="IPR012854">
    <property type="entry name" value="Cu_amine_oxidase-like_N"/>
</dbReference>
<evidence type="ECO:0000256" key="1">
    <source>
        <dbReference type="SAM" id="SignalP"/>
    </source>
</evidence>
<dbReference type="STRING" id="1236976.JCM16418_3290"/>
<name>W7YE29_9BACL</name>
<feature type="domain" description="Copper amine oxidase-like N-terminal" evidence="2">
    <location>
        <begin position="55"/>
        <end position="152"/>
    </location>
</feature>
<dbReference type="AlphaFoldDB" id="W7YE29"/>
<dbReference type="SUPFAM" id="SSF55383">
    <property type="entry name" value="Copper amine oxidase, domain N"/>
    <property type="match status" value="1"/>
</dbReference>
<evidence type="ECO:0000313" key="5">
    <source>
        <dbReference type="EMBL" id="GAF09170.1"/>
    </source>
</evidence>
<keyword evidence="1" id="KW-0732">Signal</keyword>
<evidence type="ECO:0000313" key="6">
    <source>
        <dbReference type="Proteomes" id="UP000019364"/>
    </source>
</evidence>
<dbReference type="Proteomes" id="UP000019364">
    <property type="component" value="Unassembled WGS sequence"/>
</dbReference>
<evidence type="ECO:0000259" key="4">
    <source>
        <dbReference type="Pfam" id="PF13739"/>
    </source>
</evidence>
<dbReference type="Pfam" id="PF11738">
    <property type="entry name" value="DUF3298"/>
    <property type="match status" value="1"/>
</dbReference>
<sequence length="372" mass="40688">MNKGMKWSAGLLAAGVLVTSAGMTGGISVSAASASKAVVKQNVQPSVLLTYKGKSIKQEGRIVNGKTMIPVTVLRDAMGLALTYNPATKSYIVGSGSKKLNLEVSDYGVNPTFNGYYVSNYGNDVDAKIIEGRLYVPFTLLSDYMGYQGVYNPSLKKLDITPRVQNAIDIKLQTISKTDKNSTLLAHYPMITGLADEQAQQTINDALKKQAQTFAEESASAAKKRVGTIEPTYDFIQNYLVTYNSNGVISLITDQYSYTGGAHGMTNRVGMTFSLKDGKQLELADLLKATPDYKQKLNKIIMDKTKKDPNVFDKQEGFKSLKDKPDFYVKENGLAIFFQQYEIAPYASGFPTYIIPFGDILPKGTNPFAIAK</sequence>